<protein>
    <recommendedName>
        <fullName evidence="1">GSCFA domain-containing protein</fullName>
    </recommendedName>
</protein>
<dbReference type="EMBL" id="BPQJ01000011">
    <property type="protein sequence ID" value="GJD62628.1"/>
    <property type="molecule type" value="Genomic_DNA"/>
</dbReference>
<sequence length="175" mass="19619">MAPGVVSPGVDPASYAFHNFTVSEIQEDLVRFLQRLKKVNPGVSVLLTVSPVPLIATYENRHALTATTYSKSVLRVAADQVACMYDWVEYFPSYEMITGIHTRGAFFAEDLREVTPEGVAYVMRTFSNHYLNSSHSAQPVNKPQPLSSGEFDKRMKNIREISTIICDEEVIEESL</sequence>
<keyword evidence="3" id="KW-1185">Reference proteome</keyword>
<dbReference type="Pfam" id="PF08885">
    <property type="entry name" value="GSCFA"/>
    <property type="match status" value="1"/>
</dbReference>
<evidence type="ECO:0000259" key="1">
    <source>
        <dbReference type="Pfam" id="PF08885"/>
    </source>
</evidence>
<dbReference type="Proteomes" id="UP001055286">
    <property type="component" value="Unassembled WGS sequence"/>
</dbReference>
<dbReference type="InterPro" id="IPR036514">
    <property type="entry name" value="SGNH_hydro_sf"/>
</dbReference>
<dbReference type="AlphaFoldDB" id="A0AA37HAX3"/>
<gene>
    <name evidence="2" type="ORF">MPEAHAMD_2785</name>
</gene>
<reference evidence="2" key="2">
    <citation type="submission" date="2021-08" db="EMBL/GenBank/DDBJ databases">
        <authorList>
            <person name="Tani A."/>
            <person name="Ola A."/>
            <person name="Ogura Y."/>
            <person name="Katsura K."/>
            <person name="Hayashi T."/>
        </authorList>
    </citation>
    <scope>NUCLEOTIDE SEQUENCE</scope>
    <source>
        <strain evidence="2">JCM 32048</strain>
    </source>
</reference>
<evidence type="ECO:0000313" key="3">
    <source>
        <dbReference type="Proteomes" id="UP001055286"/>
    </source>
</evidence>
<proteinExistence type="predicted"/>
<comment type="caution">
    <text evidence="2">The sequence shown here is derived from an EMBL/GenBank/DDBJ whole genome shotgun (WGS) entry which is preliminary data.</text>
</comment>
<dbReference type="GO" id="GO:0016788">
    <property type="term" value="F:hydrolase activity, acting on ester bonds"/>
    <property type="evidence" value="ECO:0007669"/>
    <property type="project" value="UniProtKB-ARBA"/>
</dbReference>
<organism evidence="2 3">
    <name type="scientific">Methylobacterium frigidaeris</name>
    <dbReference type="NCBI Taxonomy" id="2038277"/>
    <lineage>
        <taxon>Bacteria</taxon>
        <taxon>Pseudomonadati</taxon>
        <taxon>Pseudomonadota</taxon>
        <taxon>Alphaproteobacteria</taxon>
        <taxon>Hyphomicrobiales</taxon>
        <taxon>Methylobacteriaceae</taxon>
        <taxon>Methylobacterium</taxon>
    </lineage>
</organism>
<dbReference type="Gene3D" id="3.40.50.1110">
    <property type="entry name" value="SGNH hydrolase"/>
    <property type="match status" value="1"/>
</dbReference>
<dbReference type="InterPro" id="IPR014982">
    <property type="entry name" value="GSCFA"/>
</dbReference>
<accession>A0AA37HAX3</accession>
<feature type="domain" description="GSCFA" evidence="1">
    <location>
        <begin position="13"/>
        <end position="126"/>
    </location>
</feature>
<evidence type="ECO:0000313" key="2">
    <source>
        <dbReference type="EMBL" id="GJD62628.1"/>
    </source>
</evidence>
<reference evidence="2" key="1">
    <citation type="journal article" date="2016" name="Front. Microbiol.">
        <title>Genome Sequence of the Piezophilic, Mesophilic Sulfate-Reducing Bacterium Desulfovibrio indicus J2T.</title>
        <authorList>
            <person name="Cao J."/>
            <person name="Maignien L."/>
            <person name="Shao Z."/>
            <person name="Alain K."/>
            <person name="Jebbar M."/>
        </authorList>
    </citation>
    <scope>NUCLEOTIDE SEQUENCE</scope>
    <source>
        <strain evidence="2">JCM 32048</strain>
    </source>
</reference>
<name>A0AA37HAX3_9HYPH</name>